<dbReference type="Proteomes" id="UP001140206">
    <property type="component" value="Chromosome 1"/>
</dbReference>
<gene>
    <name evidence="1" type="ORF">LUZ62_033188</name>
</gene>
<protein>
    <submittedName>
        <fullName evidence="1">F-box/LRR-repeat protein</fullName>
    </submittedName>
</protein>
<sequence>MAVEFSPFPFWTPALTIISHATPSSSSATHSSSMATTHLEDLPSHLLVEILSRVGDSTDLASCRLASRTFLPLSRLVTSVSVSFHSASPVPFKSRVRNLASLLSASPLSLSLSTERGRVAPDADSDDDDGFWFDDADDLHLMSVDFLSSWLPLVCERLAELSVADYWFQSCFRRSDALSLISVLCNKLLKLEVRNAWLSVNGLKPMLRLTSLTLQFIRLDDEDLEKINECFPHLQFLSLIGVGGLKKPHVCLSHLKTFFWSVSDTPKSIAIHAPLLTELRLSCIEPKFFSLETPHLSLLDLMIERPSGDIKLGHFQDLETLRFRSWDYPKLFKVLNGVHTVKTLELNVPCGEVPAKLESRVVMISDFVELFCGLEELQLFGLARYFIHSGDEDVKVCLKRLVIEVEVSDFYDFRTISEVLKMCMPCEVVLMFSADDPPAAIKKEIIDKYAQKFPEFRWNEMVGMVCN</sequence>
<evidence type="ECO:0000313" key="1">
    <source>
        <dbReference type="EMBL" id="KAJ4820622.1"/>
    </source>
</evidence>
<dbReference type="AlphaFoldDB" id="A0AAV8HZ31"/>
<reference evidence="1" key="1">
    <citation type="submission" date="2022-08" db="EMBL/GenBank/DDBJ databases">
        <authorList>
            <person name="Marques A."/>
        </authorList>
    </citation>
    <scope>NUCLEOTIDE SEQUENCE</scope>
    <source>
        <strain evidence="1">RhyPub2mFocal</strain>
        <tissue evidence="1">Leaves</tissue>
    </source>
</reference>
<dbReference type="PANTHER" id="PTHR31215">
    <property type="entry name" value="OS05G0510400 PROTEIN-RELATED"/>
    <property type="match status" value="1"/>
</dbReference>
<proteinExistence type="predicted"/>
<keyword evidence="2" id="KW-1185">Reference proteome</keyword>
<dbReference type="InterPro" id="IPR044809">
    <property type="entry name" value="AUF1-like"/>
</dbReference>
<evidence type="ECO:0000313" key="2">
    <source>
        <dbReference type="Proteomes" id="UP001140206"/>
    </source>
</evidence>
<dbReference type="SUPFAM" id="SSF52047">
    <property type="entry name" value="RNI-like"/>
    <property type="match status" value="1"/>
</dbReference>
<accession>A0AAV8HZ31</accession>
<dbReference type="Gene3D" id="3.80.10.10">
    <property type="entry name" value="Ribonuclease Inhibitor"/>
    <property type="match status" value="1"/>
</dbReference>
<comment type="caution">
    <text evidence="1">The sequence shown here is derived from an EMBL/GenBank/DDBJ whole genome shotgun (WGS) entry which is preliminary data.</text>
</comment>
<dbReference type="InterPro" id="IPR036047">
    <property type="entry name" value="F-box-like_dom_sf"/>
</dbReference>
<organism evidence="1 2">
    <name type="scientific">Rhynchospora pubera</name>
    <dbReference type="NCBI Taxonomy" id="906938"/>
    <lineage>
        <taxon>Eukaryota</taxon>
        <taxon>Viridiplantae</taxon>
        <taxon>Streptophyta</taxon>
        <taxon>Embryophyta</taxon>
        <taxon>Tracheophyta</taxon>
        <taxon>Spermatophyta</taxon>
        <taxon>Magnoliopsida</taxon>
        <taxon>Liliopsida</taxon>
        <taxon>Poales</taxon>
        <taxon>Cyperaceae</taxon>
        <taxon>Cyperoideae</taxon>
        <taxon>Rhynchosporeae</taxon>
        <taxon>Rhynchospora</taxon>
    </lineage>
</organism>
<dbReference type="SUPFAM" id="SSF81383">
    <property type="entry name" value="F-box domain"/>
    <property type="match status" value="1"/>
</dbReference>
<name>A0AAV8HZ31_9POAL</name>
<dbReference type="InterPro" id="IPR032675">
    <property type="entry name" value="LRR_dom_sf"/>
</dbReference>
<dbReference type="EMBL" id="JAMFTS010000001">
    <property type="protein sequence ID" value="KAJ4820622.1"/>
    <property type="molecule type" value="Genomic_DNA"/>
</dbReference>